<proteinExistence type="predicted"/>
<dbReference type="EMBL" id="KZ852043">
    <property type="protein sequence ID" value="RDH34445.1"/>
    <property type="molecule type" value="Genomic_DNA"/>
</dbReference>
<accession>A0A3F3Q5Q9</accession>
<protein>
    <submittedName>
        <fullName evidence="2">Uncharacterized protein</fullName>
    </submittedName>
</protein>
<reference evidence="2 3" key="1">
    <citation type="submission" date="2018-07" db="EMBL/GenBank/DDBJ databases">
        <title>The genomes of Aspergillus section Nigri reveals drivers in fungal speciation.</title>
        <authorList>
            <consortium name="DOE Joint Genome Institute"/>
            <person name="Vesth T.C."/>
            <person name="Nybo J."/>
            <person name="Theobald S."/>
            <person name="Brandl J."/>
            <person name="Frisvad J.C."/>
            <person name="Nielsen K.F."/>
            <person name="Lyhne E.K."/>
            <person name="Kogle M.E."/>
            <person name="Kuo A."/>
            <person name="Riley R."/>
            <person name="Clum A."/>
            <person name="Nolan M."/>
            <person name="Lipzen A."/>
            <person name="Salamov A."/>
            <person name="Henrissat B."/>
            <person name="Wiebenga A."/>
            <person name="De vries R.P."/>
            <person name="Grigoriev I.V."/>
            <person name="Mortensen U.H."/>
            <person name="Andersen M.R."/>
            <person name="Baker S.E."/>
        </authorList>
    </citation>
    <scope>NUCLEOTIDE SEQUENCE [LARGE SCALE GENOMIC DNA]</scope>
    <source>
        <strain evidence="2 3">CBS 139.54b</strain>
    </source>
</reference>
<keyword evidence="3" id="KW-1185">Reference proteome</keyword>
<evidence type="ECO:0000313" key="2">
    <source>
        <dbReference type="EMBL" id="RDH34445.1"/>
    </source>
</evidence>
<feature type="region of interest" description="Disordered" evidence="1">
    <location>
        <begin position="24"/>
        <end position="117"/>
    </location>
</feature>
<feature type="compositionally biased region" description="Basic residues" evidence="1">
    <location>
        <begin position="107"/>
        <end position="117"/>
    </location>
</feature>
<dbReference type="AlphaFoldDB" id="A0A3F3Q5Q9"/>
<gene>
    <name evidence="2" type="ORF">BDQ94DRAFT_19595</name>
</gene>
<feature type="compositionally biased region" description="Basic and acidic residues" evidence="1">
    <location>
        <begin position="24"/>
        <end position="41"/>
    </location>
</feature>
<feature type="compositionally biased region" description="Basic and acidic residues" evidence="1">
    <location>
        <begin position="82"/>
        <end position="106"/>
    </location>
</feature>
<name>A0A3F3Q5Q9_9EURO</name>
<dbReference type="GeneID" id="38143548"/>
<dbReference type="Proteomes" id="UP000253729">
    <property type="component" value="Unassembled WGS sequence"/>
</dbReference>
<evidence type="ECO:0000313" key="3">
    <source>
        <dbReference type="Proteomes" id="UP000253729"/>
    </source>
</evidence>
<sequence length="117" mass="13528">MQFQGKQSDGGQRIVNMAVGKWEGKGEVEGIKGGRAVKDKGGQMIYMQNKSPKLYHDEDEEEEKPEKEEKQQCKTKINDLTGTRRKEEKRSNTPERNRTASRDGKGKRQRGKKKYRE</sequence>
<dbReference type="RefSeq" id="XP_026627467.1">
    <property type="nucleotide sequence ID" value="XM_026775192.1"/>
</dbReference>
<organism evidence="2 3">
    <name type="scientific">Aspergillus welwitschiae</name>
    <dbReference type="NCBI Taxonomy" id="1341132"/>
    <lineage>
        <taxon>Eukaryota</taxon>
        <taxon>Fungi</taxon>
        <taxon>Dikarya</taxon>
        <taxon>Ascomycota</taxon>
        <taxon>Pezizomycotina</taxon>
        <taxon>Eurotiomycetes</taxon>
        <taxon>Eurotiomycetidae</taxon>
        <taxon>Eurotiales</taxon>
        <taxon>Aspergillaceae</taxon>
        <taxon>Aspergillus</taxon>
        <taxon>Aspergillus subgen. Circumdati</taxon>
    </lineage>
</organism>
<evidence type="ECO:0000256" key="1">
    <source>
        <dbReference type="SAM" id="MobiDB-lite"/>
    </source>
</evidence>